<feature type="chain" id="PRO_5031547588" description="Peptidase A1 domain-containing protein" evidence="10">
    <location>
        <begin position="23"/>
        <end position="424"/>
    </location>
</feature>
<evidence type="ECO:0000256" key="4">
    <source>
        <dbReference type="ARBA" id="ARBA00022729"/>
    </source>
</evidence>
<keyword evidence="5 9" id="KW-0378">Hydrolase</keyword>
<keyword evidence="7" id="KW-0472">Membrane</keyword>
<dbReference type="PANTHER" id="PTHR13683:SF375">
    <property type="entry name" value="PEPTIDASE A1 DOMAIN-CONTAINING PROTEIN"/>
    <property type="match status" value="1"/>
</dbReference>
<evidence type="ECO:0000256" key="6">
    <source>
        <dbReference type="ARBA" id="ARBA00022989"/>
    </source>
</evidence>
<keyword evidence="2 9" id="KW-0645">Protease</keyword>
<dbReference type="PROSITE" id="PS00141">
    <property type="entry name" value="ASP_PROTEASE"/>
    <property type="match status" value="1"/>
</dbReference>
<gene>
    <name evidence="12" type="ORF">CROS1456_LOCUS5299</name>
</gene>
<evidence type="ECO:0000256" key="2">
    <source>
        <dbReference type="ARBA" id="ARBA00022670"/>
    </source>
</evidence>
<proteinExistence type="inferred from homology"/>
<reference evidence="12" key="1">
    <citation type="submission" date="2021-01" db="EMBL/GenBank/DDBJ databases">
        <authorList>
            <person name="Corre E."/>
            <person name="Pelletier E."/>
            <person name="Niang G."/>
            <person name="Scheremetjew M."/>
            <person name="Finn R."/>
            <person name="Kale V."/>
            <person name="Holt S."/>
            <person name="Cochrane G."/>
            <person name="Meng A."/>
            <person name="Brown T."/>
            <person name="Cohen L."/>
        </authorList>
    </citation>
    <scope>NUCLEOTIDE SEQUENCE</scope>
    <source>
        <strain evidence="12">RCC1871</strain>
    </source>
</reference>
<evidence type="ECO:0000313" key="12">
    <source>
        <dbReference type="EMBL" id="CAE0192209.1"/>
    </source>
</evidence>
<keyword evidence="9" id="KW-0064">Aspartyl protease</keyword>
<keyword evidence="6" id="KW-1133">Transmembrane helix</keyword>
<dbReference type="InterPro" id="IPR001461">
    <property type="entry name" value="Aspartic_peptidase_A1"/>
</dbReference>
<evidence type="ECO:0000256" key="10">
    <source>
        <dbReference type="SAM" id="SignalP"/>
    </source>
</evidence>
<evidence type="ECO:0000259" key="11">
    <source>
        <dbReference type="PROSITE" id="PS51767"/>
    </source>
</evidence>
<comment type="similarity">
    <text evidence="1 9">Belongs to the peptidase A1 family.</text>
</comment>
<accession>A0A7S3CE49</accession>
<dbReference type="InterPro" id="IPR033121">
    <property type="entry name" value="PEPTIDASE_A1"/>
</dbReference>
<dbReference type="InterPro" id="IPR021109">
    <property type="entry name" value="Peptidase_aspartic_dom_sf"/>
</dbReference>
<dbReference type="Pfam" id="PF14541">
    <property type="entry name" value="TAXi_C"/>
    <property type="match status" value="1"/>
</dbReference>
<feature type="domain" description="Peptidase A1" evidence="11">
    <location>
        <begin position="77"/>
        <end position="410"/>
    </location>
</feature>
<evidence type="ECO:0000256" key="7">
    <source>
        <dbReference type="ARBA" id="ARBA00023136"/>
    </source>
</evidence>
<dbReference type="PRINTS" id="PR00792">
    <property type="entry name" value="PEPSIN"/>
</dbReference>
<sequence length="424" mass="45229">MRPRPALGLVLALLVLVVSREAACGPKDGTTLVVPLRRTWSNIRREDFDSPDSTTRSVQSARSSTVKLHRPELESYLSATIQIGKPPQNFELIIDTGSSLAYVPCSWCKTCGAHMHPTRRYDPRKSETSRAVSCKSPKDCGCQSPLRCECLHRQCYYDVRYAEGSSSRGKIFSDTVGLAENATRGARGTFGCATRETGLIQGQKADGLLGMSRSALAMAGALGDEEFAVCPSKRGGVMAVGGNLTGLHGGGHCDVGTRVSQRRTKGRHVRKLQAVPLSGVRVGSGKAMAPGGSLTMVVDTGSTFTVMGPKVHAAVLASLSSQLGSKAKKIGPDYCFPGRRPNDFPSVELVFPSGGHLVLPPHSYLWSKRQGMTCVLFAKGKRQKEVHLGSIMSEGILIEFAGEELAFTKCNCDAIMASAAAAGR</sequence>
<organism evidence="12">
    <name type="scientific">Chloropicon roscoffensis</name>
    <dbReference type="NCBI Taxonomy" id="1461544"/>
    <lineage>
        <taxon>Eukaryota</taxon>
        <taxon>Viridiplantae</taxon>
        <taxon>Chlorophyta</taxon>
        <taxon>Chloropicophyceae</taxon>
        <taxon>Chloropicales</taxon>
        <taxon>Chloropicaceae</taxon>
        <taxon>Chloropicon</taxon>
    </lineage>
</organism>
<keyword evidence="4 10" id="KW-0732">Signal</keyword>
<dbReference type="SUPFAM" id="SSF50630">
    <property type="entry name" value="Acid proteases"/>
    <property type="match status" value="1"/>
</dbReference>
<evidence type="ECO:0000256" key="5">
    <source>
        <dbReference type="ARBA" id="ARBA00022801"/>
    </source>
</evidence>
<dbReference type="AlphaFoldDB" id="A0A7S3CE49"/>
<name>A0A7S3CE49_9CHLO</name>
<evidence type="ECO:0000256" key="9">
    <source>
        <dbReference type="RuleBase" id="RU000454"/>
    </source>
</evidence>
<protein>
    <recommendedName>
        <fullName evidence="11">Peptidase A1 domain-containing protein</fullName>
    </recommendedName>
</protein>
<dbReference type="GO" id="GO:0004190">
    <property type="term" value="F:aspartic-type endopeptidase activity"/>
    <property type="evidence" value="ECO:0007669"/>
    <property type="project" value="UniProtKB-KW"/>
</dbReference>
<dbReference type="GO" id="GO:0012505">
    <property type="term" value="C:endomembrane system"/>
    <property type="evidence" value="ECO:0007669"/>
    <property type="project" value="UniProtKB-SubCell"/>
</dbReference>
<comment type="subcellular location">
    <subcellularLocation>
        <location evidence="8">Endomembrane system</location>
        <topology evidence="8">Single-pass type I membrane protein</topology>
    </subcellularLocation>
</comment>
<keyword evidence="3" id="KW-0812">Transmembrane</keyword>
<dbReference type="InterPro" id="IPR032861">
    <property type="entry name" value="TAXi_N"/>
</dbReference>
<dbReference type="Gene3D" id="2.40.70.10">
    <property type="entry name" value="Acid Proteases"/>
    <property type="match status" value="2"/>
</dbReference>
<dbReference type="GO" id="GO:0006508">
    <property type="term" value="P:proteolysis"/>
    <property type="evidence" value="ECO:0007669"/>
    <property type="project" value="UniProtKB-KW"/>
</dbReference>
<dbReference type="EMBL" id="HBHZ01006867">
    <property type="protein sequence ID" value="CAE0192209.1"/>
    <property type="molecule type" value="Transcribed_RNA"/>
</dbReference>
<evidence type="ECO:0000256" key="1">
    <source>
        <dbReference type="ARBA" id="ARBA00007447"/>
    </source>
</evidence>
<dbReference type="InterPro" id="IPR001969">
    <property type="entry name" value="Aspartic_peptidase_AS"/>
</dbReference>
<evidence type="ECO:0000256" key="8">
    <source>
        <dbReference type="ARBA" id="ARBA00046288"/>
    </source>
</evidence>
<dbReference type="PANTHER" id="PTHR13683">
    <property type="entry name" value="ASPARTYL PROTEASES"/>
    <property type="match status" value="1"/>
</dbReference>
<dbReference type="Pfam" id="PF14543">
    <property type="entry name" value="TAXi_N"/>
    <property type="match status" value="1"/>
</dbReference>
<feature type="signal peptide" evidence="10">
    <location>
        <begin position="1"/>
        <end position="22"/>
    </location>
</feature>
<evidence type="ECO:0000256" key="3">
    <source>
        <dbReference type="ARBA" id="ARBA00022692"/>
    </source>
</evidence>
<dbReference type="PROSITE" id="PS51767">
    <property type="entry name" value="PEPTIDASE_A1"/>
    <property type="match status" value="1"/>
</dbReference>
<dbReference type="InterPro" id="IPR032799">
    <property type="entry name" value="TAXi_C"/>
</dbReference>